<name>A0A699K412_TANCI</name>
<proteinExistence type="predicted"/>
<organism evidence="3">
    <name type="scientific">Tanacetum cinerariifolium</name>
    <name type="common">Dalmatian daisy</name>
    <name type="synonym">Chrysanthemum cinerariifolium</name>
    <dbReference type="NCBI Taxonomy" id="118510"/>
    <lineage>
        <taxon>Eukaryota</taxon>
        <taxon>Viridiplantae</taxon>
        <taxon>Streptophyta</taxon>
        <taxon>Embryophyta</taxon>
        <taxon>Tracheophyta</taxon>
        <taxon>Spermatophyta</taxon>
        <taxon>Magnoliopsida</taxon>
        <taxon>eudicotyledons</taxon>
        <taxon>Gunneridae</taxon>
        <taxon>Pentapetalae</taxon>
        <taxon>asterids</taxon>
        <taxon>campanulids</taxon>
        <taxon>Asterales</taxon>
        <taxon>Asteraceae</taxon>
        <taxon>Asteroideae</taxon>
        <taxon>Anthemideae</taxon>
        <taxon>Anthemidinae</taxon>
        <taxon>Tanacetum</taxon>
    </lineage>
</organism>
<reference evidence="3" key="1">
    <citation type="journal article" date="2019" name="Sci. Rep.">
        <title>Draft genome of Tanacetum cinerariifolium, the natural source of mosquito coil.</title>
        <authorList>
            <person name="Yamashiro T."/>
            <person name="Shiraishi A."/>
            <person name="Satake H."/>
            <person name="Nakayama K."/>
        </authorList>
    </citation>
    <scope>NUCLEOTIDE SEQUENCE</scope>
</reference>
<evidence type="ECO:0000259" key="2">
    <source>
        <dbReference type="Pfam" id="PF13976"/>
    </source>
</evidence>
<dbReference type="Pfam" id="PF13976">
    <property type="entry name" value="gag_pre-integrs"/>
    <property type="match status" value="1"/>
</dbReference>
<evidence type="ECO:0000256" key="1">
    <source>
        <dbReference type="SAM" id="Coils"/>
    </source>
</evidence>
<dbReference type="EMBL" id="BKCJ010479993">
    <property type="protein sequence ID" value="GFA74564.1"/>
    <property type="molecule type" value="Genomic_DNA"/>
</dbReference>
<keyword evidence="1" id="KW-0175">Coiled coil</keyword>
<dbReference type="AlphaFoldDB" id="A0A699K412"/>
<accession>A0A699K412</accession>
<evidence type="ECO:0000313" key="3">
    <source>
        <dbReference type="EMBL" id="GFA74564.1"/>
    </source>
</evidence>
<sequence length="304" mass="34448">MTNNINHFKKIVDNAWVKHTKGKFRAPTAKDMEIPIKTCLMPLALKTQNDSFIFVHEFKQEIHADLKYVESLENEIDELESDKAEFSNITLNANVVCATCGKCLIDSDHFAFVTKMLNNVNARTKKPNVVPISTRKPKAHAYKSVATPHKKKVTLKSTTQKLKSYYRILYEKTSIVRFGNDQFAPILGYGDLVKGNIMINRVYYVEGLNHNLFSGNDLLTGNHGSDIYTISLQESTSSTPLCLMAKASPTQVWLWHQRLSHLNVDYINLLSKKDVVIGLSKLKFIKDQLCSSCEVSKAKRSSFK</sequence>
<comment type="caution">
    <text evidence="3">The sequence shown here is derived from an EMBL/GenBank/DDBJ whole genome shotgun (WGS) entry which is preliminary data.</text>
</comment>
<dbReference type="InterPro" id="IPR025724">
    <property type="entry name" value="GAG-pre-integrase_dom"/>
</dbReference>
<protein>
    <recommendedName>
        <fullName evidence="2">GAG-pre-integrase domain-containing protein</fullName>
    </recommendedName>
</protein>
<feature type="coiled-coil region" evidence="1">
    <location>
        <begin position="62"/>
        <end position="89"/>
    </location>
</feature>
<gene>
    <name evidence="3" type="ORF">Tci_646536</name>
</gene>
<feature type="domain" description="GAG-pre-integrase" evidence="2">
    <location>
        <begin position="228"/>
        <end position="297"/>
    </location>
</feature>